<keyword evidence="7" id="KW-1185">Reference proteome</keyword>
<dbReference type="EMBL" id="VUMT01000013">
    <property type="protein sequence ID" value="MSS64136.1"/>
    <property type="molecule type" value="Genomic_DNA"/>
</dbReference>
<dbReference type="Pfam" id="PF03460">
    <property type="entry name" value="NIR_SIR_ferr"/>
    <property type="match status" value="1"/>
</dbReference>
<dbReference type="Gene3D" id="3.30.413.10">
    <property type="entry name" value="Sulfite Reductase Hemoprotein, domain 1"/>
    <property type="match status" value="1"/>
</dbReference>
<dbReference type="SUPFAM" id="SSF56014">
    <property type="entry name" value="Nitrite and sulphite reductase 4Fe-4S domain-like"/>
    <property type="match status" value="1"/>
</dbReference>
<gene>
    <name evidence="6" type="ORF">FYJ58_09650</name>
</gene>
<reference evidence="6 7" key="1">
    <citation type="submission" date="2019-08" db="EMBL/GenBank/DDBJ databases">
        <title>In-depth cultivation of the pig gut microbiome towards novel bacterial diversity and tailored functional studies.</title>
        <authorList>
            <person name="Wylensek D."/>
            <person name="Hitch T.C.A."/>
            <person name="Clavel T."/>
        </authorList>
    </citation>
    <scope>NUCLEOTIDE SEQUENCE [LARGE SCALE GENOMIC DNA]</scope>
    <source>
        <strain evidence="6 7">WCA-693-APC-MOT-I</strain>
    </source>
</reference>
<dbReference type="Pfam" id="PF01077">
    <property type="entry name" value="NIR_SIR"/>
    <property type="match status" value="1"/>
</dbReference>
<feature type="domain" description="4Fe-4S ferredoxin-type" evidence="5">
    <location>
        <begin position="165"/>
        <end position="196"/>
    </location>
</feature>
<dbReference type="SUPFAM" id="SSF55124">
    <property type="entry name" value="Nitrite/Sulfite reductase N-terminal domain-like"/>
    <property type="match status" value="1"/>
</dbReference>
<dbReference type="RefSeq" id="WP_154519533.1">
    <property type="nucleotide sequence ID" value="NZ_VUMT01000013.1"/>
</dbReference>
<evidence type="ECO:0000313" key="6">
    <source>
        <dbReference type="EMBL" id="MSS64136.1"/>
    </source>
</evidence>
<comment type="caution">
    <text evidence="6">The sequence shown here is derived from an EMBL/GenBank/DDBJ whole genome shotgun (WGS) entry which is preliminary data.</text>
</comment>
<dbReference type="GO" id="GO:0046872">
    <property type="term" value="F:metal ion binding"/>
    <property type="evidence" value="ECO:0007669"/>
    <property type="project" value="UniProtKB-KW"/>
</dbReference>
<dbReference type="GO" id="GO:0020037">
    <property type="term" value="F:heme binding"/>
    <property type="evidence" value="ECO:0007669"/>
    <property type="project" value="InterPro"/>
</dbReference>
<evidence type="ECO:0000313" key="7">
    <source>
        <dbReference type="Proteomes" id="UP000482209"/>
    </source>
</evidence>
<keyword evidence="1" id="KW-0004">4Fe-4S</keyword>
<evidence type="ECO:0000256" key="3">
    <source>
        <dbReference type="ARBA" id="ARBA00023004"/>
    </source>
</evidence>
<dbReference type="InterPro" id="IPR036136">
    <property type="entry name" value="Nit/Sulf_reduc_fer-like_dom_sf"/>
</dbReference>
<dbReference type="GO" id="GO:0051539">
    <property type="term" value="F:4 iron, 4 sulfur cluster binding"/>
    <property type="evidence" value="ECO:0007669"/>
    <property type="project" value="UniProtKB-KW"/>
</dbReference>
<dbReference type="GO" id="GO:0000103">
    <property type="term" value="P:sulfate assimilation"/>
    <property type="evidence" value="ECO:0007669"/>
    <property type="project" value="TreeGrafter"/>
</dbReference>
<dbReference type="PANTHER" id="PTHR11493">
    <property type="entry name" value="SULFITE REDUCTASE [NADPH] SUBUNIT BETA-RELATED"/>
    <property type="match status" value="1"/>
</dbReference>
<evidence type="ECO:0000256" key="4">
    <source>
        <dbReference type="ARBA" id="ARBA00023014"/>
    </source>
</evidence>
<dbReference type="InterPro" id="IPR045169">
    <property type="entry name" value="NO2/SO3_Rdtase_4Fe4S_prot"/>
</dbReference>
<dbReference type="InterPro" id="IPR045854">
    <property type="entry name" value="NO2/SO3_Rdtase_4Fe4S_sf"/>
</dbReference>
<protein>
    <submittedName>
        <fullName evidence="6">(4Fe-4S)-binding protein</fullName>
    </submittedName>
</protein>
<name>A0A6L5XZ31_9FIRM</name>
<keyword evidence="3" id="KW-0408">Iron</keyword>
<dbReference type="PROSITE" id="PS51379">
    <property type="entry name" value="4FE4S_FER_2"/>
    <property type="match status" value="2"/>
</dbReference>
<keyword evidence="4" id="KW-0411">Iron-sulfur</keyword>
<dbReference type="GO" id="GO:0016002">
    <property type="term" value="F:sulfite reductase activity"/>
    <property type="evidence" value="ECO:0007669"/>
    <property type="project" value="TreeGrafter"/>
</dbReference>
<evidence type="ECO:0000256" key="1">
    <source>
        <dbReference type="ARBA" id="ARBA00022485"/>
    </source>
</evidence>
<sequence length="317" mass="34612">MATLTVSAEDEKRVKALGFLSNKGTDNFSGRIITINGKITAAQHKCIAEAAELFGNGIVTFTTRLTVEVQGIPYDKIEDFRAYIAKEGLVTGGTGSKVRPIVSCKGTTCQYGLIDTFELSEEIHHRFFEGYSSVRLPHKFKIAVGGCPNNCVKPDLNDLGIIGQRIPNFDEDSCNGCKKCSIEKACPVGAAKVQDGILNIDKAVCNNCGRCIGNCHFDAIEDGVQGYKIYIGGRWGKKVAQGKALGKIFKDKEEALNVIEKAILFYREQGKTGERFSQTIDRVGFDKVEALLLSDELLERKQEILDADLHMTGGATC</sequence>
<dbReference type="SUPFAM" id="SSF54862">
    <property type="entry name" value="4Fe-4S ferredoxins"/>
    <property type="match status" value="1"/>
</dbReference>
<dbReference type="PANTHER" id="PTHR11493:SF54">
    <property type="entry name" value="ANAEROBIC SULFITE REDUCTASE SUBUNIT C"/>
    <property type="match status" value="1"/>
</dbReference>
<dbReference type="Proteomes" id="UP000482209">
    <property type="component" value="Unassembled WGS sequence"/>
</dbReference>
<dbReference type="GO" id="GO:0009337">
    <property type="term" value="C:sulfite reductase complex (NADPH)"/>
    <property type="evidence" value="ECO:0007669"/>
    <property type="project" value="TreeGrafter"/>
</dbReference>
<dbReference type="Gene3D" id="3.30.70.20">
    <property type="match status" value="1"/>
</dbReference>
<dbReference type="InterPro" id="IPR005117">
    <property type="entry name" value="NiRdtase/SiRdtase_haem-b_fer"/>
</dbReference>
<evidence type="ECO:0000256" key="2">
    <source>
        <dbReference type="ARBA" id="ARBA00022723"/>
    </source>
</evidence>
<accession>A0A6L5XZ31</accession>
<dbReference type="InterPro" id="IPR017896">
    <property type="entry name" value="4Fe4S_Fe-S-bd"/>
</dbReference>
<evidence type="ECO:0000259" key="5">
    <source>
        <dbReference type="PROSITE" id="PS51379"/>
    </source>
</evidence>
<organism evidence="6 7">
    <name type="scientific">Velocimicrobium porci</name>
    <dbReference type="NCBI Taxonomy" id="2606634"/>
    <lineage>
        <taxon>Bacteria</taxon>
        <taxon>Bacillati</taxon>
        <taxon>Bacillota</taxon>
        <taxon>Clostridia</taxon>
        <taxon>Lachnospirales</taxon>
        <taxon>Lachnospiraceae</taxon>
        <taxon>Velocimicrobium</taxon>
    </lineage>
</organism>
<dbReference type="InterPro" id="IPR006067">
    <property type="entry name" value="NO2/SO3_Rdtase_4Fe4S_dom"/>
</dbReference>
<keyword evidence="2" id="KW-0479">Metal-binding</keyword>
<feature type="domain" description="4Fe-4S ferredoxin-type" evidence="5">
    <location>
        <begin position="200"/>
        <end position="225"/>
    </location>
</feature>
<dbReference type="GO" id="GO:0050311">
    <property type="term" value="F:sulfite reductase (ferredoxin) activity"/>
    <property type="evidence" value="ECO:0007669"/>
    <property type="project" value="TreeGrafter"/>
</dbReference>
<proteinExistence type="predicted"/>
<dbReference type="AlphaFoldDB" id="A0A6L5XZ31"/>